<protein>
    <recommendedName>
        <fullName evidence="4">Cell division protein ZapA</fullName>
    </recommendedName>
</protein>
<gene>
    <name evidence="2" type="ORF">DBW97_00280</name>
</gene>
<evidence type="ECO:0008006" key="4">
    <source>
        <dbReference type="Google" id="ProtNLM"/>
    </source>
</evidence>
<accession>A0A368BQQ0</accession>
<dbReference type="AlphaFoldDB" id="A0A368BQQ0"/>
<evidence type="ECO:0000313" key="2">
    <source>
        <dbReference type="EMBL" id="RCL39197.1"/>
    </source>
</evidence>
<keyword evidence="1" id="KW-0175">Coiled coil</keyword>
<name>A0A368BQQ0_9GAMM</name>
<dbReference type="EMBL" id="QOPD01000001">
    <property type="protein sequence ID" value="RCL39197.1"/>
    <property type="molecule type" value="Genomic_DNA"/>
</dbReference>
<sequence>MNEQVVELQVRDRKFIFKIPYSDYLPFKEAEKRVIELIEEINPPEDKLDYGFVYCALKLAIENNKLQENTISEANETEKQIHNLTEKLEIFLNQ</sequence>
<reference evidence="2 3" key="1">
    <citation type="journal article" date="2018" name="Microbiome">
        <title>Fine metagenomic profile of the Mediterranean stratified and mixed water columns revealed by assembly and recruitment.</title>
        <authorList>
            <person name="Haro-Moreno J.M."/>
            <person name="Lopez-Perez M."/>
            <person name="De La Torre J.R."/>
            <person name="Picazo A."/>
            <person name="Camacho A."/>
            <person name="Rodriguez-Valera F."/>
        </authorList>
    </citation>
    <scope>NUCLEOTIDE SEQUENCE [LARGE SCALE GENOMIC DNA]</scope>
    <source>
        <strain evidence="2">MED-G83</strain>
    </source>
</reference>
<dbReference type="Proteomes" id="UP000252147">
    <property type="component" value="Unassembled WGS sequence"/>
</dbReference>
<evidence type="ECO:0000256" key="1">
    <source>
        <dbReference type="SAM" id="Coils"/>
    </source>
</evidence>
<feature type="coiled-coil region" evidence="1">
    <location>
        <begin position="57"/>
        <end position="94"/>
    </location>
</feature>
<evidence type="ECO:0000313" key="3">
    <source>
        <dbReference type="Proteomes" id="UP000252147"/>
    </source>
</evidence>
<proteinExistence type="predicted"/>
<organism evidence="2 3">
    <name type="scientific">SAR86 cluster bacterium</name>
    <dbReference type="NCBI Taxonomy" id="2030880"/>
    <lineage>
        <taxon>Bacteria</taxon>
        <taxon>Pseudomonadati</taxon>
        <taxon>Pseudomonadota</taxon>
        <taxon>Gammaproteobacteria</taxon>
        <taxon>SAR86 cluster</taxon>
    </lineage>
</organism>
<comment type="caution">
    <text evidence="2">The sequence shown here is derived from an EMBL/GenBank/DDBJ whole genome shotgun (WGS) entry which is preliminary data.</text>
</comment>